<dbReference type="InterPro" id="IPR056749">
    <property type="entry name" value="Citrate_synth_N"/>
</dbReference>
<gene>
    <name evidence="4" type="ORF">G2W53_010899</name>
</gene>
<evidence type="ECO:0000259" key="1">
    <source>
        <dbReference type="Pfam" id="PF13456"/>
    </source>
</evidence>
<dbReference type="Gene3D" id="3.30.420.10">
    <property type="entry name" value="Ribonuclease H-like superfamily/Ribonuclease H"/>
    <property type="match status" value="1"/>
</dbReference>
<dbReference type="AlphaFoldDB" id="A0A835CC84"/>
<feature type="domain" description="ATP-citrate synthase ATP-grasp" evidence="3">
    <location>
        <begin position="190"/>
        <end position="292"/>
    </location>
</feature>
<dbReference type="EMBL" id="JAAIUW010000004">
    <property type="protein sequence ID" value="KAF7836040.1"/>
    <property type="molecule type" value="Genomic_DNA"/>
</dbReference>
<dbReference type="PANTHER" id="PTHR47723:SF19">
    <property type="entry name" value="POLYNUCLEOTIDYL TRANSFERASE, RIBONUCLEASE H-LIKE SUPERFAMILY PROTEIN"/>
    <property type="match status" value="1"/>
</dbReference>
<reference evidence="4" key="1">
    <citation type="submission" date="2020-09" db="EMBL/GenBank/DDBJ databases">
        <title>Genome-Enabled Discovery of Anthraquinone Biosynthesis in Senna tora.</title>
        <authorList>
            <person name="Kang S.-H."/>
            <person name="Pandey R.P."/>
            <person name="Lee C.-M."/>
            <person name="Sim J.-S."/>
            <person name="Jeong J.-T."/>
            <person name="Choi B.-S."/>
            <person name="Jung M."/>
            <person name="Ginzburg D."/>
            <person name="Zhao K."/>
            <person name="Won S.Y."/>
            <person name="Oh T.-J."/>
            <person name="Yu Y."/>
            <person name="Kim N.-H."/>
            <person name="Lee O.R."/>
            <person name="Lee T.-H."/>
            <person name="Bashyal P."/>
            <person name="Kim T.-S."/>
            <person name="Lee W.-H."/>
            <person name="Kawkins C."/>
            <person name="Kim C.-K."/>
            <person name="Kim J.S."/>
            <person name="Ahn B.O."/>
            <person name="Rhee S.Y."/>
            <person name="Sohng J.K."/>
        </authorList>
    </citation>
    <scope>NUCLEOTIDE SEQUENCE</scope>
    <source>
        <tissue evidence="4">Leaf</tissue>
    </source>
</reference>
<keyword evidence="5" id="KW-1185">Reference proteome</keyword>
<dbReference type="InterPro" id="IPR053151">
    <property type="entry name" value="RNase_H-like"/>
</dbReference>
<name>A0A835CC84_9FABA</name>
<feature type="domain" description="RNase H type-1" evidence="1">
    <location>
        <begin position="650"/>
        <end position="770"/>
    </location>
</feature>
<protein>
    <submittedName>
        <fullName evidence="4">ATP-citrate synthase alpha chain protein 1-like</fullName>
    </submittedName>
</protein>
<dbReference type="SUPFAM" id="SSF56059">
    <property type="entry name" value="Glutathione synthetase ATP-binding domain-like"/>
    <property type="match status" value="1"/>
</dbReference>
<dbReference type="InterPro" id="IPR012337">
    <property type="entry name" value="RNaseH-like_sf"/>
</dbReference>
<accession>A0A835CC84</accession>
<dbReference type="OrthoDB" id="1436613at2759"/>
<dbReference type="Gene3D" id="3.30.470.20">
    <property type="entry name" value="ATP-grasp fold, B domain"/>
    <property type="match status" value="1"/>
</dbReference>
<dbReference type="GO" id="GO:0004523">
    <property type="term" value="F:RNA-DNA hybrid ribonuclease activity"/>
    <property type="evidence" value="ECO:0007669"/>
    <property type="project" value="InterPro"/>
</dbReference>
<dbReference type="SUPFAM" id="SSF53098">
    <property type="entry name" value="Ribonuclease H-like"/>
    <property type="match status" value="1"/>
</dbReference>
<dbReference type="Pfam" id="PF13966">
    <property type="entry name" value="zf-RVT"/>
    <property type="match status" value="1"/>
</dbReference>
<dbReference type="InterPro" id="IPR002156">
    <property type="entry name" value="RNaseH_domain"/>
</dbReference>
<dbReference type="Pfam" id="PF13456">
    <property type="entry name" value="RVT_3"/>
    <property type="match status" value="1"/>
</dbReference>
<dbReference type="InterPro" id="IPR026960">
    <property type="entry name" value="RVT-Znf"/>
</dbReference>
<dbReference type="InterPro" id="IPR044730">
    <property type="entry name" value="RNase_H-like_dom_plant"/>
</dbReference>
<dbReference type="Pfam" id="PF24948">
    <property type="entry name" value="Citrate_synth_N"/>
    <property type="match status" value="1"/>
</dbReference>
<sequence length="775" mass="87176">MVVVTAAAVVDCPPQTPLSAPPAPQPPLLIHSSLSIRQRSNPNQNALGERKDIDCIVYCEIKLEKNLPSLPPLSTFTATTAAVVVCHYLRRTLPSHSILPISPRRCIVVVAHERSKPSLHLSSPKCTLTRCLASPPQCSTVPHRNIVLCHSPFTVSSIVLRHSPVTIPSCSINRHLPFRHHLQISDLGTVSINFSECGGIEIEDNWDEVKTVYVPTGLSLTSETIAPLVATLPLESKGEIEHFLKVLFTLFQDLDFTFLEMNPFTLVNGKPYPLDVRGELDDTAAFKNLKKWGNIEFPMPFGRVMSPTESLIHALDEKDCSARPALFCIFLDVMPDIMNRRGASNTWRGIQKAWGYVKEGCCWHLGNGRRINFWSDSWIGNGETLRDKSLKALNDVEEAWVVKDFSLENGEWDWNKLCLYLPVDYVNVIRGILPPRDELGEDSVRWRLTADGNFSVKSAYNLIMNADNCGAKDPTWSKIWSWKGPQRVKSFLWLLYSNKLLTNSSRRKRNLTDDESCQICHAGAETCLHVVRNCDVAKRFWCGLLEGRELKRFFSMEKEDWIKENSNGSFNFRGVKDNDICFSVAVWLLWKMRNSTVFGVDDKFLDPLDLRVRILSDEFSSLCDMEKVCSNKEVVWIRWKPPEMGSVKINVDGARSLSEDWAGCGGVIKSSNGSWLGGFFKFVGCASVLEAKIWGCLEGLELGLKSGFDSVWLESDSLLAVSLIRDGCNEDHVCAGLVKRVRSLMTHFREVKILHVFREANGVVDFLAGEAVRKK</sequence>
<proteinExistence type="predicted"/>
<dbReference type="Proteomes" id="UP000634136">
    <property type="component" value="Unassembled WGS sequence"/>
</dbReference>
<dbReference type="GO" id="GO:0003676">
    <property type="term" value="F:nucleic acid binding"/>
    <property type="evidence" value="ECO:0007669"/>
    <property type="project" value="InterPro"/>
</dbReference>
<evidence type="ECO:0000313" key="4">
    <source>
        <dbReference type="EMBL" id="KAF7836040.1"/>
    </source>
</evidence>
<organism evidence="4 5">
    <name type="scientific">Senna tora</name>
    <dbReference type="NCBI Taxonomy" id="362788"/>
    <lineage>
        <taxon>Eukaryota</taxon>
        <taxon>Viridiplantae</taxon>
        <taxon>Streptophyta</taxon>
        <taxon>Embryophyta</taxon>
        <taxon>Tracheophyta</taxon>
        <taxon>Spermatophyta</taxon>
        <taxon>Magnoliopsida</taxon>
        <taxon>eudicotyledons</taxon>
        <taxon>Gunneridae</taxon>
        <taxon>Pentapetalae</taxon>
        <taxon>rosids</taxon>
        <taxon>fabids</taxon>
        <taxon>Fabales</taxon>
        <taxon>Fabaceae</taxon>
        <taxon>Caesalpinioideae</taxon>
        <taxon>Cassia clade</taxon>
        <taxon>Senna</taxon>
    </lineage>
</organism>
<feature type="domain" description="Reverse transcriptase zinc-binding" evidence="2">
    <location>
        <begin position="454"/>
        <end position="541"/>
    </location>
</feature>
<evidence type="ECO:0000313" key="5">
    <source>
        <dbReference type="Proteomes" id="UP000634136"/>
    </source>
</evidence>
<comment type="caution">
    <text evidence="4">The sequence shown here is derived from an EMBL/GenBank/DDBJ whole genome shotgun (WGS) entry which is preliminary data.</text>
</comment>
<dbReference type="PANTHER" id="PTHR47723">
    <property type="entry name" value="OS05G0353850 PROTEIN"/>
    <property type="match status" value="1"/>
</dbReference>
<evidence type="ECO:0000259" key="2">
    <source>
        <dbReference type="Pfam" id="PF13966"/>
    </source>
</evidence>
<evidence type="ECO:0000259" key="3">
    <source>
        <dbReference type="Pfam" id="PF24948"/>
    </source>
</evidence>
<dbReference type="CDD" id="cd06222">
    <property type="entry name" value="RNase_H_like"/>
    <property type="match status" value="1"/>
</dbReference>
<dbReference type="InterPro" id="IPR036397">
    <property type="entry name" value="RNaseH_sf"/>
</dbReference>